<feature type="region of interest" description="Disordered" evidence="1">
    <location>
        <begin position="453"/>
        <end position="486"/>
    </location>
</feature>
<reference evidence="2 3" key="1">
    <citation type="submission" date="2023-02" db="EMBL/GenBank/DDBJ databases">
        <title>LHISI_Scaffold_Assembly.</title>
        <authorList>
            <person name="Stuart O.P."/>
            <person name="Cleave R."/>
            <person name="Magrath M.J.L."/>
            <person name="Mikheyev A.S."/>
        </authorList>
    </citation>
    <scope>NUCLEOTIDE SEQUENCE [LARGE SCALE GENOMIC DNA]</scope>
    <source>
        <strain evidence="2">Daus_M_001</strain>
        <tissue evidence="2">Leg muscle</tissue>
    </source>
</reference>
<protein>
    <submittedName>
        <fullName evidence="2">Uncharacterized protein</fullName>
    </submittedName>
</protein>
<organism evidence="2 3">
    <name type="scientific">Dryococelus australis</name>
    <dbReference type="NCBI Taxonomy" id="614101"/>
    <lineage>
        <taxon>Eukaryota</taxon>
        <taxon>Metazoa</taxon>
        <taxon>Ecdysozoa</taxon>
        <taxon>Arthropoda</taxon>
        <taxon>Hexapoda</taxon>
        <taxon>Insecta</taxon>
        <taxon>Pterygota</taxon>
        <taxon>Neoptera</taxon>
        <taxon>Polyneoptera</taxon>
        <taxon>Phasmatodea</taxon>
        <taxon>Verophasmatodea</taxon>
        <taxon>Anareolatae</taxon>
        <taxon>Phasmatidae</taxon>
        <taxon>Eurycanthinae</taxon>
        <taxon>Dryococelus</taxon>
    </lineage>
</organism>
<feature type="compositionally biased region" description="Low complexity" evidence="1">
    <location>
        <begin position="476"/>
        <end position="486"/>
    </location>
</feature>
<feature type="compositionally biased region" description="Low complexity" evidence="1">
    <location>
        <begin position="425"/>
        <end position="437"/>
    </location>
</feature>
<sequence>MLCYLTAANLCSHRLKQILFPLIVLRVQGVSLLVGGRGRRELELREVLSPTEAWNHTTLQTSTSRQRRSWNHLRRRTSILETGWDKSSSIAIGCCLLGKAFSRLTGPRRIKATSARPLLSCVTFLTVVLYWGRGGRAVRSLASHQGEPGSIPGRAILGLSQVGIVPDDAGRFFSGISRFPHPRIPALLHSLVVSPASALKTSSLGAPKSLNSTRSGLLEMNLRMKLVRREIIDMLRVQIEADMHNRKGRGRLIFRRLKYSSPDIYLSVDEKPRLETRMDNTSAPAYRYAADCKQHDANTACIFSALHVQCDRFMCSPGGEVARAPVHSRLQVARRKHCVHLQRLARTVRQIHVLPRGGGCKSAGVARSPREQPIGTQQTASSTTQTLRASSAPCTYSATESCAAPGGFCKSAGVARSPREQPIGTQQTASSTTQTLRASSAPCTYSATESCVAPGGGGGCKSAGVARSPREQPIGTQQTASSTTQTLRASSAPCTYSATESCAAPGGFCKSAGVARSPREQPIGTQQTASSTTQTLRASSAPCTYSATESCAAPGGFCKSAGVARSPREQPIGTQQTASSTTQTLRASSAPCTYSATESCAAPGGGCKSAGVARSPREQPIGTQQTASSTTQTLRASSAPCTYSATDSCVAPGGRLQERWRSKVVDKPLAGHWLEVDEANGSEATKANRVQSPAGPLPDFRAWVSSRGDVAGRRDFSGLSRFPRSSILSLLRPHLALPSLALKSSLLRASQISSLTHSSIAGLKRAKKNASIRRACWEGLKMYSLYREQPIGLWVSGGKDWELWRRGTVSHDVTDAAGVHAPGVVLQLDSSVLCILEPQLCVHWLLPRTWQLWDSQGFSLQVCYWLRGVQAALIVEVLRADEGGTRCVWSSAGMQGRGGGKLQVWFAMVRGEQANRSTTAAALSADNIAHASELASLTYSPLVVQPIGNLSLAQRAIANQNQGPSPEPCHSQPENGDAHVKGTVSPSRLCVYSPRVGTKRDLCSRVRHEEKVRTRCALCSFGSCLNSVNISASICQKQPLRPLIPRPTDDAIWLELVRLHNPLYSRVSDVCSLAAAPALPHTWQHGIRFLFPCKSAVGSESSRACIINSDPIAKVTVYTRNNLYQLHWANVSPCIQAGAAADLQGPFPKRSLYREPPPECSECASGVAGTRDREVSWRPDGPNVAVTAKTLTTFPWGGGAAISSSVHSGRPFVTAWLLRFLGRRPDTSHVYAARARFEPESKSCRRKDNFLVTVAKKASSRIVIVRPPSGAVKRRRSVWRMLLVYLANFFIHVFFAPYKLARGFPQSLSTRNCRSCNFVVENPFPDPIAARLNTSVFLVSAQVAQSSD</sequence>
<proteinExistence type="predicted"/>
<evidence type="ECO:0000313" key="2">
    <source>
        <dbReference type="EMBL" id="KAJ8869145.1"/>
    </source>
</evidence>
<evidence type="ECO:0000256" key="1">
    <source>
        <dbReference type="SAM" id="MobiDB-lite"/>
    </source>
</evidence>
<feature type="region of interest" description="Disordered" evidence="1">
    <location>
        <begin position="413"/>
        <end position="437"/>
    </location>
</feature>
<evidence type="ECO:0000313" key="3">
    <source>
        <dbReference type="Proteomes" id="UP001159363"/>
    </source>
</evidence>
<name>A0ABQ9G9P6_9NEOP</name>
<accession>A0ABQ9G9P6</accession>
<feature type="region of interest" description="Disordered" evidence="1">
    <location>
        <begin position="960"/>
        <end position="981"/>
    </location>
</feature>
<dbReference type="Proteomes" id="UP001159363">
    <property type="component" value="Chromosome 13"/>
</dbReference>
<dbReference type="EMBL" id="JARBHB010000014">
    <property type="protein sequence ID" value="KAJ8869145.1"/>
    <property type="molecule type" value="Genomic_DNA"/>
</dbReference>
<gene>
    <name evidence="2" type="ORF">PR048_030713</name>
</gene>
<keyword evidence="3" id="KW-1185">Reference proteome</keyword>
<feature type="compositionally biased region" description="Low complexity" evidence="1">
    <location>
        <begin position="623"/>
        <end position="637"/>
    </location>
</feature>
<feature type="compositionally biased region" description="Low complexity" evidence="1">
    <location>
        <begin position="376"/>
        <end position="386"/>
    </location>
</feature>
<feature type="region of interest" description="Disordered" evidence="1">
    <location>
        <begin position="359"/>
        <end position="386"/>
    </location>
</feature>
<comment type="caution">
    <text evidence="2">The sequence shown here is derived from an EMBL/GenBank/DDBJ whole genome shotgun (WGS) entry which is preliminary data.</text>
</comment>
<feature type="compositionally biased region" description="Low complexity" evidence="1">
    <location>
        <begin position="525"/>
        <end position="535"/>
    </location>
</feature>
<feature type="region of interest" description="Disordered" evidence="1">
    <location>
        <begin position="599"/>
        <end position="637"/>
    </location>
</feature>
<feature type="region of interest" description="Disordered" evidence="1">
    <location>
        <begin position="562"/>
        <end position="584"/>
    </location>
</feature>
<feature type="compositionally biased region" description="Low complexity" evidence="1">
    <location>
        <begin position="574"/>
        <end position="584"/>
    </location>
</feature>
<feature type="region of interest" description="Disordered" evidence="1">
    <location>
        <begin position="513"/>
        <end position="535"/>
    </location>
</feature>